<dbReference type="AlphaFoldDB" id="A0A8T8BX43"/>
<reference evidence="1 2" key="1">
    <citation type="journal article" date="2011" name="PLoS Pathog.">
        <title>Dynamic evolution of pathogenicity revealed by sequencing and comparative genomics of 19 Pseudomonas syringae isolates.</title>
        <authorList>
            <person name="Baltrus D.A."/>
            <person name="Nishimura M.T."/>
            <person name="Romanchuk A."/>
            <person name="Chang J.H."/>
            <person name="Mukhtar M.S."/>
            <person name="Cherkis K."/>
            <person name="Roach J."/>
            <person name="Grant S.R."/>
            <person name="Jones C.D."/>
            <person name="Dangl J.L."/>
        </authorList>
    </citation>
    <scope>NUCLEOTIDE SEQUENCE [LARGE SCALE GENOMIC DNA]</scope>
    <source>
        <strain evidence="1 2">ES4326</strain>
    </source>
</reference>
<name>A0A8T8BX43_PSEYM</name>
<evidence type="ECO:0000313" key="2">
    <source>
        <dbReference type="Proteomes" id="UP000003811"/>
    </source>
</evidence>
<protein>
    <submittedName>
        <fullName evidence="1">Uncharacterized protein</fullName>
    </submittedName>
</protein>
<dbReference type="Proteomes" id="UP000003811">
    <property type="component" value="Chromosome"/>
</dbReference>
<gene>
    <name evidence="1" type="ORF">PMA4326_004875</name>
</gene>
<accession>A0A8T8BX43</accession>
<organism evidence="1 2">
    <name type="scientific">Pseudomonas syringae pv. maculicola str. ES4326</name>
    <dbReference type="NCBI Taxonomy" id="629265"/>
    <lineage>
        <taxon>Bacteria</taxon>
        <taxon>Pseudomonadati</taxon>
        <taxon>Pseudomonadota</taxon>
        <taxon>Gammaproteobacteria</taxon>
        <taxon>Pseudomonadales</taxon>
        <taxon>Pseudomonadaceae</taxon>
        <taxon>Pseudomonas</taxon>
    </lineage>
</organism>
<dbReference type="EMBL" id="CP047260">
    <property type="protein sequence ID" value="QHE96012.1"/>
    <property type="molecule type" value="Genomic_DNA"/>
</dbReference>
<evidence type="ECO:0000313" key="1">
    <source>
        <dbReference type="EMBL" id="QHE96012.1"/>
    </source>
</evidence>
<sequence length="299" mass="34147">MNRRFLNPETTDGLKASAYFRPSLGKTIEEFIDDLDKKFSEIIGEISDDKDYRLPAPLILELANKLETARLEAVDSCFDIGTDATFTWITNEPSFQLALRNVGFTARDDKNPYVEIICQENVETAWRAYNLRKATIHYATLHISYVGGLANACYGFLSGKRRKAALEGPKALHRMINLMTEIERIRDTTDFLGHPISIGGRFWEKQKSDMEGTLEHLFSTTKRDDKDLASRLMASEIIRLHMKLFYAPHKSAVFHLMGLPFIQRPIEMKTIERLVALERARAENLSTSKLSVLSRKIIC</sequence>
<proteinExistence type="predicted"/>